<keyword evidence="7" id="KW-1185">Reference proteome</keyword>
<reference evidence="6 7" key="1">
    <citation type="submission" date="2024-01" db="EMBL/GenBank/DDBJ databases">
        <title>Novel species of the genus Luteimonas isolated from rivers.</title>
        <authorList>
            <person name="Lu H."/>
        </authorList>
    </citation>
    <scope>NUCLEOTIDE SEQUENCE [LARGE SCALE GENOMIC DNA]</scope>
    <source>
        <strain evidence="6 7">FXH3W</strain>
    </source>
</reference>
<dbReference type="InterPro" id="IPR013324">
    <property type="entry name" value="RNA_pol_sigma_r3/r4-like"/>
</dbReference>
<gene>
    <name evidence="6" type="ORF">V3390_00410</name>
</gene>
<dbReference type="InterPro" id="IPR013325">
    <property type="entry name" value="RNA_pol_sigma_r2"/>
</dbReference>
<feature type="domain" description="RNA polymerase sigma factor 70 region 4 type 2" evidence="5">
    <location>
        <begin position="115"/>
        <end position="163"/>
    </location>
</feature>
<dbReference type="SUPFAM" id="SSF88946">
    <property type="entry name" value="Sigma2 domain of RNA polymerase sigma factors"/>
    <property type="match status" value="1"/>
</dbReference>
<dbReference type="EMBL" id="JAZHBO010000001">
    <property type="protein sequence ID" value="MEF2154708.1"/>
    <property type="molecule type" value="Genomic_DNA"/>
</dbReference>
<dbReference type="NCBIfam" id="NF006550">
    <property type="entry name" value="PRK09047.1"/>
    <property type="match status" value="1"/>
</dbReference>
<keyword evidence="6" id="KW-0808">Transferase</keyword>
<evidence type="ECO:0000256" key="3">
    <source>
        <dbReference type="ARBA" id="ARBA00023082"/>
    </source>
</evidence>
<dbReference type="InterPro" id="IPR013249">
    <property type="entry name" value="RNA_pol_sigma70_r4_t2"/>
</dbReference>
<dbReference type="Pfam" id="PF08281">
    <property type="entry name" value="Sigma70_r4_2"/>
    <property type="match status" value="1"/>
</dbReference>
<dbReference type="Gene3D" id="1.10.10.10">
    <property type="entry name" value="Winged helix-like DNA-binding domain superfamily/Winged helix DNA-binding domain"/>
    <property type="match status" value="1"/>
</dbReference>
<dbReference type="Proteomes" id="UP001356170">
    <property type="component" value="Unassembled WGS sequence"/>
</dbReference>
<keyword evidence="2" id="KW-0805">Transcription regulation</keyword>
<dbReference type="PANTHER" id="PTHR43133">
    <property type="entry name" value="RNA POLYMERASE ECF-TYPE SIGMA FACTO"/>
    <property type="match status" value="1"/>
</dbReference>
<sequence>MQKTLDLFFAEIGPRAFRFAELGLRNRDDALDAVQDAMLKMMQYRDVPATEWTPIFWKILRNRIVDFQRRAGLRLRWLTQPKSNNHEDSDWEPDWQGVDHDDPAGMLQARQTYAALATALAALPARQREAFYLRIVEQLDVAQTAAVMGCSEGSVKTHLSRARHAIDTTIQPDDLSPNSRSL</sequence>
<dbReference type="RefSeq" id="WP_331702877.1">
    <property type="nucleotide sequence ID" value="NZ_JAZHBO010000001.1"/>
</dbReference>
<keyword evidence="3" id="KW-0731">Sigma factor</keyword>
<dbReference type="Gene3D" id="1.10.1740.10">
    <property type="match status" value="1"/>
</dbReference>
<evidence type="ECO:0000313" key="6">
    <source>
        <dbReference type="EMBL" id="MEF2154708.1"/>
    </source>
</evidence>
<comment type="similarity">
    <text evidence="1">Belongs to the sigma-70 factor family. ECF subfamily.</text>
</comment>
<dbReference type="InterPro" id="IPR039425">
    <property type="entry name" value="RNA_pol_sigma-70-like"/>
</dbReference>
<evidence type="ECO:0000259" key="5">
    <source>
        <dbReference type="Pfam" id="PF08281"/>
    </source>
</evidence>
<dbReference type="InterPro" id="IPR036388">
    <property type="entry name" value="WH-like_DNA-bd_sf"/>
</dbReference>
<keyword evidence="6" id="KW-0548">Nucleotidyltransferase</keyword>
<dbReference type="NCBIfam" id="TIGR02937">
    <property type="entry name" value="sigma70-ECF"/>
    <property type="match status" value="1"/>
</dbReference>
<protein>
    <submittedName>
        <fullName evidence="6">RNA polymerase sigma factor</fullName>
        <ecNumber evidence="6">2.7.7.6</ecNumber>
    </submittedName>
</protein>
<evidence type="ECO:0000313" key="7">
    <source>
        <dbReference type="Proteomes" id="UP001356170"/>
    </source>
</evidence>
<name>A0ABU7UWV8_9GAMM</name>
<dbReference type="EC" id="2.7.7.6" evidence="6"/>
<comment type="caution">
    <text evidence="6">The sequence shown here is derived from an EMBL/GenBank/DDBJ whole genome shotgun (WGS) entry which is preliminary data.</text>
</comment>
<dbReference type="SUPFAM" id="SSF88659">
    <property type="entry name" value="Sigma3 and sigma4 domains of RNA polymerase sigma factors"/>
    <property type="match status" value="1"/>
</dbReference>
<evidence type="ECO:0000256" key="2">
    <source>
        <dbReference type="ARBA" id="ARBA00023015"/>
    </source>
</evidence>
<evidence type="ECO:0000256" key="1">
    <source>
        <dbReference type="ARBA" id="ARBA00010641"/>
    </source>
</evidence>
<dbReference type="PANTHER" id="PTHR43133:SF64">
    <property type="entry name" value="ECF SIGMA FACTOR"/>
    <property type="match status" value="1"/>
</dbReference>
<evidence type="ECO:0000256" key="4">
    <source>
        <dbReference type="ARBA" id="ARBA00023163"/>
    </source>
</evidence>
<accession>A0ABU7UWV8</accession>
<dbReference type="InterPro" id="IPR014284">
    <property type="entry name" value="RNA_pol_sigma-70_dom"/>
</dbReference>
<dbReference type="GO" id="GO:0003899">
    <property type="term" value="F:DNA-directed RNA polymerase activity"/>
    <property type="evidence" value="ECO:0007669"/>
    <property type="project" value="UniProtKB-EC"/>
</dbReference>
<organism evidence="6 7">
    <name type="scientific">Aquilutibacter rugosus</name>
    <dbReference type="NCBI Taxonomy" id="3115820"/>
    <lineage>
        <taxon>Bacteria</taxon>
        <taxon>Pseudomonadati</taxon>
        <taxon>Pseudomonadota</taxon>
        <taxon>Gammaproteobacteria</taxon>
        <taxon>Lysobacterales</taxon>
        <taxon>Lysobacteraceae</taxon>
        <taxon>Aquilutibacter</taxon>
    </lineage>
</organism>
<keyword evidence="4" id="KW-0804">Transcription</keyword>
<proteinExistence type="inferred from homology"/>